<evidence type="ECO:0008006" key="4">
    <source>
        <dbReference type="Google" id="ProtNLM"/>
    </source>
</evidence>
<dbReference type="AlphaFoldDB" id="A0A9D1UY21"/>
<dbReference type="Proteomes" id="UP000824202">
    <property type="component" value="Unassembled WGS sequence"/>
</dbReference>
<feature type="transmembrane region" description="Helical" evidence="1">
    <location>
        <begin position="73"/>
        <end position="92"/>
    </location>
</feature>
<sequence length="96" mass="10484">MEMEGPMKKDLPNARRIELLGILALVLFLAYSLLGLVLGIVVWVMANEKRKLFMDAPEDYTVASLRRVNVGRLCGVIAACVGIVALVTGILLRDVS</sequence>
<keyword evidence="1" id="KW-1133">Transmembrane helix</keyword>
<evidence type="ECO:0000313" key="3">
    <source>
        <dbReference type="Proteomes" id="UP000824202"/>
    </source>
</evidence>
<keyword evidence="1" id="KW-0472">Membrane</keyword>
<name>A0A9D1UY21_9BACT</name>
<accession>A0A9D1UY21</accession>
<proteinExistence type="predicted"/>
<reference evidence="2" key="2">
    <citation type="submission" date="2021-04" db="EMBL/GenBank/DDBJ databases">
        <authorList>
            <person name="Gilroy R."/>
        </authorList>
    </citation>
    <scope>NUCLEOTIDE SEQUENCE</scope>
    <source>
        <strain evidence="2">23274</strain>
    </source>
</reference>
<feature type="transmembrane region" description="Helical" evidence="1">
    <location>
        <begin position="20"/>
        <end position="44"/>
    </location>
</feature>
<protein>
    <recommendedName>
        <fullName evidence="4">DUF4190 domain-containing protein</fullName>
    </recommendedName>
</protein>
<dbReference type="EMBL" id="DXFT01000008">
    <property type="protein sequence ID" value="HIX02556.1"/>
    <property type="molecule type" value="Genomic_DNA"/>
</dbReference>
<organism evidence="2 3">
    <name type="scientific">Candidatus Odoribacter faecigallinarum</name>
    <dbReference type="NCBI Taxonomy" id="2838706"/>
    <lineage>
        <taxon>Bacteria</taxon>
        <taxon>Pseudomonadati</taxon>
        <taxon>Bacteroidota</taxon>
        <taxon>Bacteroidia</taxon>
        <taxon>Bacteroidales</taxon>
        <taxon>Odoribacteraceae</taxon>
        <taxon>Odoribacter</taxon>
    </lineage>
</organism>
<evidence type="ECO:0000256" key="1">
    <source>
        <dbReference type="SAM" id="Phobius"/>
    </source>
</evidence>
<keyword evidence="1" id="KW-0812">Transmembrane</keyword>
<gene>
    <name evidence="2" type="ORF">H9863_00355</name>
</gene>
<comment type="caution">
    <text evidence="2">The sequence shown here is derived from an EMBL/GenBank/DDBJ whole genome shotgun (WGS) entry which is preliminary data.</text>
</comment>
<reference evidence="2" key="1">
    <citation type="journal article" date="2021" name="PeerJ">
        <title>Extensive microbial diversity within the chicken gut microbiome revealed by metagenomics and culture.</title>
        <authorList>
            <person name="Gilroy R."/>
            <person name="Ravi A."/>
            <person name="Getino M."/>
            <person name="Pursley I."/>
            <person name="Horton D.L."/>
            <person name="Alikhan N.F."/>
            <person name="Baker D."/>
            <person name="Gharbi K."/>
            <person name="Hall N."/>
            <person name="Watson M."/>
            <person name="Adriaenssens E.M."/>
            <person name="Foster-Nyarko E."/>
            <person name="Jarju S."/>
            <person name="Secka A."/>
            <person name="Antonio M."/>
            <person name="Oren A."/>
            <person name="Chaudhuri R.R."/>
            <person name="La Ragione R."/>
            <person name="Hildebrand F."/>
            <person name="Pallen M.J."/>
        </authorList>
    </citation>
    <scope>NUCLEOTIDE SEQUENCE</scope>
    <source>
        <strain evidence="2">23274</strain>
    </source>
</reference>
<evidence type="ECO:0000313" key="2">
    <source>
        <dbReference type="EMBL" id="HIX02556.1"/>
    </source>
</evidence>